<dbReference type="KEGG" id="halg:HUG10_21565"/>
<keyword evidence="2" id="KW-0614">Plasmid</keyword>
<dbReference type="Proteomes" id="UP000509750">
    <property type="component" value="Plasmid unnamed3"/>
</dbReference>
<evidence type="ECO:0000313" key="2">
    <source>
        <dbReference type="EMBL" id="QLG30179.1"/>
    </source>
</evidence>
<feature type="compositionally biased region" description="Basic and acidic residues" evidence="1">
    <location>
        <begin position="1"/>
        <end position="23"/>
    </location>
</feature>
<dbReference type="EMBL" id="CP058532">
    <property type="protein sequence ID" value="QLG30179.1"/>
    <property type="molecule type" value="Genomic_DNA"/>
</dbReference>
<protein>
    <submittedName>
        <fullName evidence="2">Uncharacterized protein</fullName>
    </submittedName>
</protein>
<evidence type="ECO:0000256" key="1">
    <source>
        <dbReference type="SAM" id="MobiDB-lite"/>
    </source>
</evidence>
<dbReference type="OrthoDB" id="377822at2157"/>
<dbReference type="RefSeq" id="WP_179171753.1">
    <property type="nucleotide sequence ID" value="NZ_CP058532.1"/>
</dbReference>
<accession>A0A7D5KAX5</accession>
<sequence>MTDADKSGDDVMDTRDVTDLSHDETEDAVDDLLGIPHDQRPERNLDRDDDGETQLRPEVEAHMEAAREREEAQTEDSTEVTVSSLDEPDEWENFDFDAQEWTLDDARGPEIREVRGMKFLFDEPEDDDEILNALEVADGGDRWDQMFAFVGLVVQKPDVTRERWDGMGFAARLSLGSQAADYLGLDEGFLDE</sequence>
<dbReference type="AlphaFoldDB" id="A0A7D5KAX5"/>
<feature type="region of interest" description="Disordered" evidence="1">
    <location>
        <begin position="1"/>
        <end position="89"/>
    </location>
</feature>
<organism evidence="2 3">
    <name type="scientific">Halorarum halophilum</name>
    <dbReference type="NCBI Taxonomy" id="2743090"/>
    <lineage>
        <taxon>Archaea</taxon>
        <taxon>Methanobacteriati</taxon>
        <taxon>Methanobacteriota</taxon>
        <taxon>Stenosarchaea group</taxon>
        <taxon>Halobacteria</taxon>
        <taxon>Halobacteriales</taxon>
        <taxon>Haloferacaceae</taxon>
        <taxon>Halorarum</taxon>
    </lineage>
</organism>
<dbReference type="GeneID" id="56031480"/>
<keyword evidence="3" id="KW-1185">Reference proteome</keyword>
<geneLocation type="plasmid" evidence="2 3">
    <name>unnamed3</name>
</geneLocation>
<evidence type="ECO:0000313" key="3">
    <source>
        <dbReference type="Proteomes" id="UP000509750"/>
    </source>
</evidence>
<reference evidence="2 3" key="1">
    <citation type="submission" date="2020-07" db="EMBL/GenBank/DDBJ databases">
        <title>Gai3-2, isolated from salt lake.</title>
        <authorList>
            <person name="Cui H."/>
            <person name="Shi X."/>
        </authorList>
    </citation>
    <scope>NUCLEOTIDE SEQUENCE [LARGE SCALE GENOMIC DNA]</scope>
    <source>
        <strain evidence="2 3">Gai3-2</strain>
        <plasmid evidence="2 3">unnamed3</plasmid>
    </source>
</reference>
<feature type="compositionally biased region" description="Basic and acidic residues" evidence="1">
    <location>
        <begin position="37"/>
        <end position="46"/>
    </location>
</feature>
<proteinExistence type="predicted"/>
<feature type="compositionally biased region" description="Basic and acidic residues" evidence="1">
    <location>
        <begin position="53"/>
        <end position="72"/>
    </location>
</feature>
<name>A0A7D5KAX5_9EURY</name>
<gene>
    <name evidence="2" type="ORF">HUG10_21565</name>
</gene>